<keyword evidence="1" id="KW-0732">Signal</keyword>
<dbReference type="InterPro" id="IPR053227">
    <property type="entry name" value="TRPL-trafficking_regulator"/>
</dbReference>
<dbReference type="EMBL" id="HBER01047366">
    <property type="protein sequence ID" value="CAD8548457.1"/>
    <property type="molecule type" value="Transcribed_RNA"/>
</dbReference>
<proteinExistence type="predicted"/>
<sequence length="293" mass="32483">MAHKLMLLTLHCAVVAFGLARDDGPGIGEGPMHRVYEKLTRAGRSRVSRRASKFHKPTETRVIRIVLTGGPCGGKSSSLAPLMESAKREGFDVYCAPEIATMVFNCGFSFPTPDDPRVEEKILAFQTAVFKLQLQLERSMTLIAASTGRPSIIIFDRGLLDGKAYMSGESWTQLLHDVAHDGRDVVLLGEDVSEEYILHRYDGVIHLVTAADGAEAFYKHRETQDDQGNIVFRRESAAQAIEQDRRTRECWADHPQLVVVRNPVVGVAEDGFRRKLATATEAVLTIARRAQPL</sequence>
<dbReference type="GO" id="GO:0005525">
    <property type="term" value="F:GTP binding"/>
    <property type="evidence" value="ECO:0007669"/>
    <property type="project" value="TreeGrafter"/>
</dbReference>
<evidence type="ECO:0000256" key="1">
    <source>
        <dbReference type="SAM" id="SignalP"/>
    </source>
</evidence>
<dbReference type="GO" id="GO:0070300">
    <property type="term" value="F:phosphatidic acid binding"/>
    <property type="evidence" value="ECO:0007669"/>
    <property type="project" value="TreeGrafter"/>
</dbReference>
<gene>
    <name evidence="3" type="ORF">CLEP1334_LOCUS23747</name>
</gene>
<dbReference type="Gene3D" id="3.40.50.300">
    <property type="entry name" value="P-loop containing nucleotide triphosphate hydrolases"/>
    <property type="match status" value="1"/>
</dbReference>
<dbReference type="GO" id="GO:0035091">
    <property type="term" value="F:phosphatidylinositol binding"/>
    <property type="evidence" value="ECO:0007669"/>
    <property type="project" value="TreeGrafter"/>
</dbReference>
<name>A0A7S0P2L2_9EUKA</name>
<dbReference type="InterPro" id="IPR027417">
    <property type="entry name" value="P-loop_NTPase"/>
</dbReference>
<protein>
    <recommendedName>
        <fullName evidence="2">NadR/Ttd14 AAA domain-containing protein</fullName>
    </recommendedName>
</protein>
<feature type="chain" id="PRO_5031562925" description="NadR/Ttd14 AAA domain-containing protein" evidence="1">
    <location>
        <begin position="21"/>
        <end position="293"/>
    </location>
</feature>
<evidence type="ECO:0000313" key="3">
    <source>
        <dbReference type="EMBL" id="CAD8548457.1"/>
    </source>
</evidence>
<dbReference type="InterPro" id="IPR038727">
    <property type="entry name" value="NadR/Ttd14_AAA_dom"/>
</dbReference>
<organism evidence="3">
    <name type="scientific">Calcidiscus leptoporus</name>
    <dbReference type="NCBI Taxonomy" id="127549"/>
    <lineage>
        <taxon>Eukaryota</taxon>
        <taxon>Haptista</taxon>
        <taxon>Haptophyta</taxon>
        <taxon>Prymnesiophyceae</taxon>
        <taxon>Coccolithales</taxon>
        <taxon>Calcidiscaceae</taxon>
        <taxon>Calcidiscus</taxon>
    </lineage>
</organism>
<dbReference type="Pfam" id="PF13521">
    <property type="entry name" value="AAA_28"/>
    <property type="match status" value="1"/>
</dbReference>
<reference evidence="3" key="1">
    <citation type="submission" date="2021-01" db="EMBL/GenBank/DDBJ databases">
        <authorList>
            <person name="Corre E."/>
            <person name="Pelletier E."/>
            <person name="Niang G."/>
            <person name="Scheremetjew M."/>
            <person name="Finn R."/>
            <person name="Kale V."/>
            <person name="Holt S."/>
            <person name="Cochrane G."/>
            <person name="Meng A."/>
            <person name="Brown T."/>
            <person name="Cohen L."/>
        </authorList>
    </citation>
    <scope>NUCLEOTIDE SEQUENCE</scope>
    <source>
        <strain evidence="3">RCC1130</strain>
    </source>
</reference>
<accession>A0A7S0P2L2</accession>
<dbReference type="PANTHER" id="PTHR34932">
    <property type="entry name" value="TRPL TRANSLOCATION DEFECT PROTEIN 14"/>
    <property type="match status" value="1"/>
</dbReference>
<feature type="domain" description="NadR/Ttd14 AAA" evidence="2">
    <location>
        <begin position="64"/>
        <end position="260"/>
    </location>
</feature>
<feature type="signal peptide" evidence="1">
    <location>
        <begin position="1"/>
        <end position="20"/>
    </location>
</feature>
<evidence type="ECO:0000259" key="2">
    <source>
        <dbReference type="Pfam" id="PF13521"/>
    </source>
</evidence>
<dbReference type="PANTHER" id="PTHR34932:SF1">
    <property type="entry name" value="TRPL TRANSLOCATION DEFECT PROTEIN 14"/>
    <property type="match status" value="1"/>
</dbReference>
<dbReference type="AlphaFoldDB" id="A0A7S0P2L2"/>